<proteinExistence type="predicted"/>
<evidence type="ECO:0000313" key="5">
    <source>
        <dbReference type="EMBL" id="KAG0269315.1"/>
    </source>
</evidence>
<feature type="compositionally biased region" description="Basic residues" evidence="3">
    <location>
        <begin position="744"/>
        <end position="753"/>
    </location>
</feature>
<dbReference type="Proteomes" id="UP000807716">
    <property type="component" value="Unassembled WGS sequence"/>
</dbReference>
<feature type="compositionally biased region" description="Gly residues" evidence="3">
    <location>
        <begin position="542"/>
        <end position="558"/>
    </location>
</feature>
<accession>A0A9P6UCE0</accession>
<dbReference type="SMART" id="SM00360">
    <property type="entry name" value="RRM"/>
    <property type="match status" value="3"/>
</dbReference>
<dbReference type="EMBL" id="JAAAJB010000028">
    <property type="protein sequence ID" value="KAG0269315.1"/>
    <property type="molecule type" value="Genomic_DNA"/>
</dbReference>
<dbReference type="OrthoDB" id="1049195at2759"/>
<evidence type="ECO:0000259" key="4">
    <source>
        <dbReference type="PROSITE" id="PS50102"/>
    </source>
</evidence>
<dbReference type="InterPro" id="IPR000504">
    <property type="entry name" value="RRM_dom"/>
</dbReference>
<evidence type="ECO:0000256" key="2">
    <source>
        <dbReference type="PROSITE-ProRule" id="PRU00176"/>
    </source>
</evidence>
<dbReference type="PROSITE" id="PS50102">
    <property type="entry name" value="RRM"/>
    <property type="match status" value="3"/>
</dbReference>
<feature type="domain" description="RRM" evidence="4">
    <location>
        <begin position="280"/>
        <end position="357"/>
    </location>
</feature>
<keyword evidence="6" id="KW-1185">Reference proteome</keyword>
<feature type="compositionally biased region" description="Polar residues" evidence="3">
    <location>
        <begin position="113"/>
        <end position="127"/>
    </location>
</feature>
<dbReference type="Gene3D" id="3.30.70.330">
    <property type="match status" value="3"/>
</dbReference>
<organism evidence="5 6">
    <name type="scientific">Actinomortierella ambigua</name>
    <dbReference type="NCBI Taxonomy" id="1343610"/>
    <lineage>
        <taxon>Eukaryota</taxon>
        <taxon>Fungi</taxon>
        <taxon>Fungi incertae sedis</taxon>
        <taxon>Mucoromycota</taxon>
        <taxon>Mortierellomycotina</taxon>
        <taxon>Mortierellomycetes</taxon>
        <taxon>Mortierellales</taxon>
        <taxon>Mortierellaceae</taxon>
        <taxon>Actinomortierella</taxon>
    </lineage>
</organism>
<dbReference type="InterPro" id="IPR050374">
    <property type="entry name" value="RRT5_SRSF_SR"/>
</dbReference>
<evidence type="ECO:0000256" key="3">
    <source>
        <dbReference type="SAM" id="MobiDB-lite"/>
    </source>
</evidence>
<name>A0A9P6UCE0_9FUNG</name>
<dbReference type="GO" id="GO:0003729">
    <property type="term" value="F:mRNA binding"/>
    <property type="evidence" value="ECO:0007669"/>
    <property type="project" value="TreeGrafter"/>
</dbReference>
<dbReference type="GO" id="GO:0005737">
    <property type="term" value="C:cytoplasm"/>
    <property type="evidence" value="ECO:0007669"/>
    <property type="project" value="TreeGrafter"/>
</dbReference>
<dbReference type="PANTHER" id="PTHR23003">
    <property type="entry name" value="RNA RECOGNITION MOTIF RRM DOMAIN CONTAINING PROTEIN"/>
    <property type="match status" value="1"/>
</dbReference>
<dbReference type="InterPro" id="IPR012677">
    <property type="entry name" value="Nucleotide-bd_a/b_plait_sf"/>
</dbReference>
<dbReference type="AlphaFoldDB" id="A0A9P6UCE0"/>
<feature type="domain" description="RRM" evidence="4">
    <location>
        <begin position="159"/>
        <end position="236"/>
    </location>
</feature>
<feature type="region of interest" description="Disordered" evidence="3">
    <location>
        <begin position="604"/>
        <end position="692"/>
    </location>
</feature>
<dbReference type="GO" id="GO:0005634">
    <property type="term" value="C:nucleus"/>
    <property type="evidence" value="ECO:0007669"/>
    <property type="project" value="TreeGrafter"/>
</dbReference>
<feature type="compositionally biased region" description="Low complexity" evidence="3">
    <location>
        <begin position="509"/>
        <end position="522"/>
    </location>
</feature>
<protein>
    <recommendedName>
        <fullName evidence="4">RRM domain-containing protein</fullName>
    </recommendedName>
</protein>
<feature type="region of interest" description="Disordered" evidence="3">
    <location>
        <begin position="737"/>
        <end position="785"/>
    </location>
</feature>
<dbReference type="Pfam" id="PF00076">
    <property type="entry name" value="RRM_1"/>
    <property type="match status" value="3"/>
</dbReference>
<feature type="region of interest" description="Disordered" evidence="3">
    <location>
        <begin position="108"/>
        <end position="154"/>
    </location>
</feature>
<dbReference type="InterPro" id="IPR035979">
    <property type="entry name" value="RBD_domain_sf"/>
</dbReference>
<feature type="compositionally biased region" description="Basic residues" evidence="3">
    <location>
        <begin position="383"/>
        <end position="396"/>
    </location>
</feature>
<dbReference type="SUPFAM" id="SSF54928">
    <property type="entry name" value="RNA-binding domain, RBD"/>
    <property type="match status" value="3"/>
</dbReference>
<feature type="region of interest" description="Disordered" evidence="3">
    <location>
        <begin position="377"/>
        <end position="403"/>
    </location>
</feature>
<feature type="compositionally biased region" description="Basic residues" evidence="3">
    <location>
        <begin position="632"/>
        <end position="645"/>
    </location>
</feature>
<dbReference type="PANTHER" id="PTHR23003:SF64">
    <property type="entry name" value="RRM DOMAIN-CONTAINING PROTEIN"/>
    <property type="match status" value="1"/>
</dbReference>
<gene>
    <name evidence="5" type="ORF">DFQ27_003999</name>
</gene>
<keyword evidence="1 2" id="KW-0694">RNA-binding</keyword>
<comment type="caution">
    <text evidence="5">The sequence shown here is derived from an EMBL/GenBank/DDBJ whole genome shotgun (WGS) entry which is preliminary data.</text>
</comment>
<feature type="compositionally biased region" description="Gly residues" evidence="3">
    <location>
        <begin position="667"/>
        <end position="676"/>
    </location>
</feature>
<reference evidence="5" key="1">
    <citation type="journal article" date="2020" name="Fungal Divers.">
        <title>Resolving the Mortierellaceae phylogeny through synthesis of multi-gene phylogenetics and phylogenomics.</title>
        <authorList>
            <person name="Vandepol N."/>
            <person name="Liber J."/>
            <person name="Desiro A."/>
            <person name="Na H."/>
            <person name="Kennedy M."/>
            <person name="Barry K."/>
            <person name="Grigoriev I.V."/>
            <person name="Miller A.N."/>
            <person name="O'Donnell K."/>
            <person name="Stajich J.E."/>
            <person name="Bonito G."/>
        </authorList>
    </citation>
    <scope>NUCLEOTIDE SEQUENCE</scope>
    <source>
        <strain evidence="5">BC1065</strain>
    </source>
</reference>
<feature type="compositionally biased region" description="Low complexity" evidence="3">
    <location>
        <begin position="128"/>
        <end position="139"/>
    </location>
</feature>
<evidence type="ECO:0000256" key="1">
    <source>
        <dbReference type="ARBA" id="ARBA00022884"/>
    </source>
</evidence>
<feature type="region of interest" description="Disordered" evidence="3">
    <location>
        <begin position="509"/>
        <end position="564"/>
    </location>
</feature>
<evidence type="ECO:0000313" key="6">
    <source>
        <dbReference type="Proteomes" id="UP000807716"/>
    </source>
</evidence>
<sequence>MTNAVGWQDLKDLFRGAGNVQRANIIQGRDGRSKGHGIVLFATVEDARKAIELYDKYMWHGRVLEVREDRNLPDFAPSQPVTMSAAIAASSEDVDKLVDAVEKKLTVTDSDQKGASTSTDESKSANTSSGLEGGAAADASAREGAEGTSTFSLATPPVRPVFVSNIPFRLRWQDLKDLFRQAGHVVRAEVALGPDRRSRGHGTVLFSTQEEADKAIAMFDQYQWQDRILRVQEDRVRSDGHGHNEGAGYNQGFRPNFIPHGPPGPFFRGHPPVNQNLIGRQVFVGNLPFPCQWQDLKDLFRKAGNIIRADVVLDFNGRSRGFGSVLFATQEDAKNAIEMFDNFGYNGRRLRVHLDKFTSMPHGPPMHGGVVPHLMRPNGPPPHHPHPHHPHHRMHPMHPQPGPGFLGTFGPPGIMNLGPHPMVHNGSPQGQYGMPPPQFPGRPYSPPMMMHGPAGSGPEFMGTEGFHRSEGMPPMGDMVKSPPPFDPGSSVPVSAEAHGVGGTSGPAISGPGGIPAHPGSPSQQYPFLPNLGPIGKPNISNGGVGSTGMGSHGAGANGTGDDSSHMDYGHVQGYGADVPFDGDGVNAYSPHFYITNIWVRLKTKTKVQDRNSRTHSHPRHKGKGKDKDKGRVKVKVRGKGRGKGKGSRDHQSHLLASQQSPVRGSVYGSGGGGGVGPYQDHPYSPDPTGLSPPPFSGSIGALPGMTTAGGAAGVGVTGGGMSGRGYPTQPDWMGPPAPFGMGPYHHHHHHHHPPQPMYGSPSTFAPYGQGNGNQGNQDTSEFTEA</sequence>
<feature type="domain" description="RRM" evidence="4">
    <location>
        <begin position="1"/>
        <end position="71"/>
    </location>
</feature>
<dbReference type="GO" id="GO:1990904">
    <property type="term" value="C:ribonucleoprotein complex"/>
    <property type="evidence" value="ECO:0007669"/>
    <property type="project" value="TreeGrafter"/>
</dbReference>
<feature type="compositionally biased region" description="Basic residues" evidence="3">
    <location>
        <begin position="613"/>
        <end position="624"/>
    </location>
</feature>